<evidence type="ECO:0000256" key="1">
    <source>
        <dbReference type="SAM" id="Coils"/>
    </source>
</evidence>
<dbReference type="Gene3D" id="3.80.10.10">
    <property type="entry name" value="Ribonuclease Inhibitor"/>
    <property type="match status" value="1"/>
</dbReference>
<comment type="caution">
    <text evidence="2">The sequence shown here is derived from an EMBL/GenBank/DDBJ whole genome shotgun (WGS) entry which is preliminary data.</text>
</comment>
<feature type="coiled-coil region" evidence="1">
    <location>
        <begin position="56"/>
        <end position="110"/>
    </location>
</feature>
<sequence>MSIQEQLRQLKQQLQQMQQSQYEMQQQVNEILQQTQHPHQQLQQRLEETLQKTQLVDEILQKMQKVEQQNHQMEHSQHLIQRSIEETRQMDRQQKQIDEFLQMRQKTDQQLQAHINETLQKSQQMDQEMFRAFNRFALVQYRVQSVLTRSFRELPIPRLFIILPKATDLVDGIGKSCSVEFRLYYLCECGSHTTGEKTKETQEIHLTKHSGYDLVNPSEFFGKYGMYILIMMYMVKYGAKSGGHVVPLLLRLEPASEADAGEEHLDFVKKNISRLVNETIVYLEAAIGTIDGDSDASAFQKLSTLELEELKSYLQVKDGEGVSDDLSQTITQKGHCVWICNQHRRDYHELVMQQLKDVITESGGAYSEEAGDVKINIISDALTRRFYEAVVKVCGNQSTGNVLFPATLELKLDDHHSLKKGATNIIINLNNLKSLILDFGRLSVTISISHGEVKDMRAKVPQLKILTVDDAEFIKQCPGQLEVLQTPGQVDEERLVNILQHSPGLKELYIKCLGKRSIGIIDLVISTREKTIRNGGSSALRTLNLLADQETCDKYERLTCRDKIKAKASFSEGSAAFDIEADLIFEWYDVVENNNVLSDFIRRYGWSITSFTVQKSFNIHLATQLDEATRKQGSRITLLDFSPTWLTAQALASMDQVIKRSQNLTSLRLSFYDLHKKDQIEKVLLQLVKYKDQLNGLFLEGSSIVGIMIKDGLPPQIWEAVIKSIDFSTLESLHPYDYHFSGEQLKLLVDCIAESESPPVPLRLVDLRGTYLEHKAEIPALCKRLREAASRVEILGV</sequence>
<dbReference type="Proteomes" id="UP000749646">
    <property type="component" value="Unassembled WGS sequence"/>
</dbReference>
<dbReference type="OrthoDB" id="2444617at2759"/>
<protein>
    <submittedName>
        <fullName evidence="2">Uncharacterized protein</fullName>
    </submittedName>
</protein>
<name>A0A9P6J696_9FUNG</name>
<organism evidence="2 3">
    <name type="scientific">Modicella reniformis</name>
    <dbReference type="NCBI Taxonomy" id="1440133"/>
    <lineage>
        <taxon>Eukaryota</taxon>
        <taxon>Fungi</taxon>
        <taxon>Fungi incertae sedis</taxon>
        <taxon>Mucoromycota</taxon>
        <taxon>Mortierellomycotina</taxon>
        <taxon>Mortierellomycetes</taxon>
        <taxon>Mortierellales</taxon>
        <taxon>Mortierellaceae</taxon>
        <taxon>Modicella</taxon>
    </lineage>
</organism>
<proteinExistence type="predicted"/>
<reference evidence="2" key="1">
    <citation type="journal article" date="2020" name="Fungal Divers.">
        <title>Resolving the Mortierellaceae phylogeny through synthesis of multi-gene phylogenetics and phylogenomics.</title>
        <authorList>
            <person name="Vandepol N."/>
            <person name="Liber J."/>
            <person name="Desiro A."/>
            <person name="Na H."/>
            <person name="Kennedy M."/>
            <person name="Barry K."/>
            <person name="Grigoriev I.V."/>
            <person name="Miller A.N."/>
            <person name="O'Donnell K."/>
            <person name="Stajich J.E."/>
            <person name="Bonito G."/>
        </authorList>
    </citation>
    <scope>NUCLEOTIDE SEQUENCE</scope>
    <source>
        <strain evidence="2">MES-2147</strain>
    </source>
</reference>
<dbReference type="InterPro" id="IPR032675">
    <property type="entry name" value="LRR_dom_sf"/>
</dbReference>
<evidence type="ECO:0000313" key="3">
    <source>
        <dbReference type="Proteomes" id="UP000749646"/>
    </source>
</evidence>
<evidence type="ECO:0000313" key="2">
    <source>
        <dbReference type="EMBL" id="KAF9963267.1"/>
    </source>
</evidence>
<dbReference type="AlphaFoldDB" id="A0A9P6J696"/>
<dbReference type="EMBL" id="JAAAHW010006308">
    <property type="protein sequence ID" value="KAF9963267.1"/>
    <property type="molecule type" value="Genomic_DNA"/>
</dbReference>
<dbReference type="SUPFAM" id="SSF52047">
    <property type="entry name" value="RNI-like"/>
    <property type="match status" value="1"/>
</dbReference>
<gene>
    <name evidence="2" type="ORF">BGZ65_004838</name>
</gene>
<feature type="coiled-coil region" evidence="1">
    <location>
        <begin position="3"/>
        <end position="30"/>
    </location>
</feature>
<keyword evidence="1" id="KW-0175">Coiled coil</keyword>
<accession>A0A9P6J696</accession>
<keyword evidence="3" id="KW-1185">Reference proteome</keyword>